<comment type="subcellular location">
    <subcellularLocation>
        <location evidence="1">Membrane</location>
        <topology evidence="1">Multi-pass membrane protein</topology>
    </subcellularLocation>
</comment>
<dbReference type="InterPro" id="IPR005828">
    <property type="entry name" value="MFS_sugar_transport-like"/>
</dbReference>
<keyword evidence="4 6" id="KW-1133">Transmembrane helix</keyword>
<dbReference type="Gene3D" id="1.20.1250.20">
    <property type="entry name" value="MFS general substrate transporter like domains"/>
    <property type="match status" value="1"/>
</dbReference>
<dbReference type="InterPro" id="IPR036259">
    <property type="entry name" value="MFS_trans_sf"/>
</dbReference>
<evidence type="ECO:0000256" key="2">
    <source>
        <dbReference type="ARBA" id="ARBA00010992"/>
    </source>
</evidence>
<comment type="similarity">
    <text evidence="2">Belongs to the major facilitator superfamily. Sugar transporter (TC 2.A.1.1) family.</text>
</comment>
<evidence type="ECO:0000256" key="4">
    <source>
        <dbReference type="ARBA" id="ARBA00022989"/>
    </source>
</evidence>
<feature type="transmembrane region" description="Helical" evidence="6">
    <location>
        <begin position="138"/>
        <end position="156"/>
    </location>
</feature>
<dbReference type="InterPro" id="IPR050360">
    <property type="entry name" value="MFS_Sugar_Transporters"/>
</dbReference>
<evidence type="ECO:0000256" key="6">
    <source>
        <dbReference type="SAM" id="Phobius"/>
    </source>
</evidence>
<sequence>MNLTESNSNTAHILGAMNSLFYAGGFFGSIVNSWYVDRYGQKTSIATVCIIMIISAALCAGLVDVAMFIVFRFFSGWSRLMLLVSVPLWITEVAPPKGRGFLANIHALMATLVNGMAAWVGVGFFFSQNGSGNQWRAPLAFACLAPLVTLIITYFAPESPRYLLIRHQPEKALELLQILHHNSKDVGNEYAQAEFMQMKRQHDMDSSMDSSWRILINRPSYKRHVLIACALLTLIYSSGTLTVSNSGPTLFTGLGYKAPQTLYFRGGIILVSALSLVISLFVVDLMPRNVTLGAGMIAVAVPLSLEAAMTATYLGTSDKDGLGAGVAFLFLYIFVYGIFLDGPGYFYANEIFPTHLRAKGATCCIASYSLINIMWTQVSPIAFASIGWKYYLVFIVCCLVGGTIMFLTFPDTRNKPLEEIARMFGDVNLVAIYSDSVPVNSTEVKSAMGKSSLNECV</sequence>
<feature type="transmembrane region" description="Helical" evidence="6">
    <location>
        <begin position="390"/>
        <end position="409"/>
    </location>
</feature>
<dbReference type="InterPro" id="IPR020846">
    <property type="entry name" value="MFS_dom"/>
</dbReference>
<feature type="domain" description="Major facilitator superfamily (MFS) profile" evidence="7">
    <location>
        <begin position="1"/>
        <end position="413"/>
    </location>
</feature>
<dbReference type="Pfam" id="PF00083">
    <property type="entry name" value="Sugar_tr"/>
    <property type="match status" value="1"/>
</dbReference>
<gene>
    <name evidence="8" type="ORF">LTR69_009715</name>
</gene>
<dbReference type="PROSITE" id="PS50850">
    <property type="entry name" value="MFS"/>
    <property type="match status" value="1"/>
</dbReference>
<dbReference type="Proteomes" id="UP001345691">
    <property type="component" value="Unassembled WGS sequence"/>
</dbReference>
<feature type="transmembrane region" description="Helical" evidence="6">
    <location>
        <begin position="360"/>
        <end position="378"/>
    </location>
</feature>
<dbReference type="EMBL" id="JAVRRF010000028">
    <property type="protein sequence ID" value="KAK5052889.1"/>
    <property type="molecule type" value="Genomic_DNA"/>
</dbReference>
<keyword evidence="5 6" id="KW-0472">Membrane</keyword>
<evidence type="ECO:0000313" key="8">
    <source>
        <dbReference type="EMBL" id="KAK5052889.1"/>
    </source>
</evidence>
<feature type="transmembrane region" description="Helical" evidence="6">
    <location>
        <begin position="107"/>
        <end position="126"/>
    </location>
</feature>
<name>A0ABR0IZL4_9EURO</name>
<feature type="transmembrane region" description="Helical" evidence="6">
    <location>
        <begin position="20"/>
        <end position="36"/>
    </location>
</feature>
<evidence type="ECO:0000313" key="9">
    <source>
        <dbReference type="Proteomes" id="UP001345691"/>
    </source>
</evidence>
<feature type="transmembrane region" description="Helical" evidence="6">
    <location>
        <begin position="290"/>
        <end position="314"/>
    </location>
</feature>
<reference evidence="8 9" key="1">
    <citation type="submission" date="2023-08" db="EMBL/GenBank/DDBJ databases">
        <title>Black Yeasts Isolated from many extreme environments.</title>
        <authorList>
            <person name="Coleine C."/>
            <person name="Stajich J.E."/>
            <person name="Selbmann L."/>
        </authorList>
    </citation>
    <scope>NUCLEOTIDE SEQUENCE [LARGE SCALE GENOMIC DNA]</scope>
    <source>
        <strain evidence="8 9">CCFEE 6328</strain>
    </source>
</reference>
<dbReference type="PANTHER" id="PTHR48022">
    <property type="entry name" value="PLASTIDIC GLUCOSE TRANSPORTER 4"/>
    <property type="match status" value="1"/>
</dbReference>
<dbReference type="SUPFAM" id="SSF103473">
    <property type="entry name" value="MFS general substrate transporter"/>
    <property type="match status" value="1"/>
</dbReference>
<evidence type="ECO:0000256" key="1">
    <source>
        <dbReference type="ARBA" id="ARBA00004141"/>
    </source>
</evidence>
<evidence type="ECO:0000256" key="3">
    <source>
        <dbReference type="ARBA" id="ARBA00022692"/>
    </source>
</evidence>
<keyword evidence="3 6" id="KW-0812">Transmembrane</keyword>
<feature type="transmembrane region" description="Helical" evidence="6">
    <location>
        <begin position="326"/>
        <end position="348"/>
    </location>
</feature>
<dbReference type="PANTHER" id="PTHR48022:SF11">
    <property type="entry name" value="MONOSACCHARIDE TRANSPORTER (HXT8), PUTATIVE (AFU_ORTHOLOGUE AFUA_2G08120)-RELATED"/>
    <property type="match status" value="1"/>
</dbReference>
<keyword evidence="9" id="KW-1185">Reference proteome</keyword>
<evidence type="ECO:0000259" key="7">
    <source>
        <dbReference type="PROSITE" id="PS50850"/>
    </source>
</evidence>
<feature type="transmembrane region" description="Helical" evidence="6">
    <location>
        <begin position="263"/>
        <end position="283"/>
    </location>
</feature>
<feature type="transmembrane region" description="Helical" evidence="6">
    <location>
        <begin position="77"/>
        <end position="95"/>
    </location>
</feature>
<comment type="caution">
    <text evidence="8">The sequence shown here is derived from an EMBL/GenBank/DDBJ whole genome shotgun (WGS) entry which is preliminary data.</text>
</comment>
<protein>
    <recommendedName>
        <fullName evidence="7">Major facilitator superfamily (MFS) profile domain-containing protein</fullName>
    </recommendedName>
</protein>
<feature type="transmembrane region" description="Helical" evidence="6">
    <location>
        <begin position="225"/>
        <end position="243"/>
    </location>
</feature>
<feature type="transmembrane region" description="Helical" evidence="6">
    <location>
        <begin position="48"/>
        <end position="71"/>
    </location>
</feature>
<organism evidence="8 9">
    <name type="scientific">Exophiala sideris</name>
    <dbReference type="NCBI Taxonomy" id="1016849"/>
    <lineage>
        <taxon>Eukaryota</taxon>
        <taxon>Fungi</taxon>
        <taxon>Dikarya</taxon>
        <taxon>Ascomycota</taxon>
        <taxon>Pezizomycotina</taxon>
        <taxon>Eurotiomycetes</taxon>
        <taxon>Chaetothyriomycetidae</taxon>
        <taxon>Chaetothyriales</taxon>
        <taxon>Herpotrichiellaceae</taxon>
        <taxon>Exophiala</taxon>
    </lineage>
</organism>
<evidence type="ECO:0000256" key="5">
    <source>
        <dbReference type="ARBA" id="ARBA00023136"/>
    </source>
</evidence>
<proteinExistence type="inferred from homology"/>
<accession>A0ABR0IZL4</accession>